<evidence type="ECO:0000313" key="2">
    <source>
        <dbReference type="Proteomes" id="UP000077051"/>
    </source>
</evidence>
<name>A0A168J2K0_MUCCL</name>
<accession>A0A168J2K0</accession>
<reference evidence="1 2" key="1">
    <citation type="submission" date="2015-06" db="EMBL/GenBank/DDBJ databases">
        <title>Expansion of signal transduction pathways in fungi by whole-genome duplication.</title>
        <authorList>
            <consortium name="DOE Joint Genome Institute"/>
            <person name="Corrochano L.M."/>
            <person name="Kuo A."/>
            <person name="Marcet-Houben M."/>
            <person name="Polaino S."/>
            <person name="Salamov A."/>
            <person name="Villalobos J.M."/>
            <person name="Alvarez M.I."/>
            <person name="Avalos J."/>
            <person name="Benito E.P."/>
            <person name="Benoit I."/>
            <person name="Burger G."/>
            <person name="Camino L.P."/>
            <person name="Canovas D."/>
            <person name="Cerda-Olmedo E."/>
            <person name="Cheng J.-F."/>
            <person name="Dominguez A."/>
            <person name="Elias M."/>
            <person name="Eslava A.P."/>
            <person name="Glaser F."/>
            <person name="Grimwood J."/>
            <person name="Gutierrez G."/>
            <person name="Heitman J."/>
            <person name="Henrissat B."/>
            <person name="Iturriaga E.A."/>
            <person name="Lang B.F."/>
            <person name="Lavin J.L."/>
            <person name="Lee S."/>
            <person name="Li W."/>
            <person name="Lindquist E."/>
            <person name="Lopez-Garcia S."/>
            <person name="Luque E.M."/>
            <person name="Marcos A.T."/>
            <person name="Martin J."/>
            <person name="Mccluskey K."/>
            <person name="Medina H.R."/>
            <person name="Miralles-Duran A."/>
            <person name="Miyazaki A."/>
            <person name="Munoz-Torres E."/>
            <person name="Oguiza J.A."/>
            <person name="Ohm R."/>
            <person name="Olmedo M."/>
            <person name="Orejas M."/>
            <person name="Ortiz-Castellanos L."/>
            <person name="Pisabarro A.G."/>
            <person name="Rodriguez-Romero J."/>
            <person name="Ruiz-Herrera J."/>
            <person name="Ruiz-Vazquez R."/>
            <person name="Sanz C."/>
            <person name="Schackwitz W."/>
            <person name="Schmutz J."/>
            <person name="Shahriari M."/>
            <person name="Shelest E."/>
            <person name="Silva-Franco F."/>
            <person name="Soanes D."/>
            <person name="Syed K."/>
            <person name="Tagua V.G."/>
            <person name="Talbot N.J."/>
            <person name="Thon M."/>
            <person name="De Vries R.P."/>
            <person name="Wiebenga A."/>
            <person name="Yadav J.S."/>
            <person name="Braun E.L."/>
            <person name="Baker S."/>
            <person name="Garre V."/>
            <person name="Horwitz B."/>
            <person name="Torres-Martinez S."/>
            <person name="Idnurm A."/>
            <person name="Herrera-Estrella A."/>
            <person name="Gabaldon T."/>
            <person name="Grigoriev I.V."/>
        </authorList>
    </citation>
    <scope>NUCLEOTIDE SEQUENCE [LARGE SCALE GENOMIC DNA]</scope>
    <source>
        <strain evidence="1 2">CBS 277.49</strain>
    </source>
</reference>
<dbReference type="Proteomes" id="UP000077051">
    <property type="component" value="Unassembled WGS sequence"/>
</dbReference>
<dbReference type="OrthoDB" id="2242038at2759"/>
<gene>
    <name evidence="1" type="ORF">MUCCIDRAFT_112074</name>
</gene>
<protein>
    <submittedName>
        <fullName evidence="1">Uncharacterized protein</fullName>
    </submittedName>
</protein>
<proteinExistence type="predicted"/>
<keyword evidence="2" id="KW-1185">Reference proteome</keyword>
<dbReference type="EMBL" id="AMYB01000006">
    <property type="protein sequence ID" value="OAD00664.1"/>
    <property type="molecule type" value="Genomic_DNA"/>
</dbReference>
<dbReference type="AlphaFoldDB" id="A0A168J2K0"/>
<dbReference type="VEuPathDB" id="FungiDB:MUCCIDRAFT_112074"/>
<comment type="caution">
    <text evidence="1">The sequence shown here is derived from an EMBL/GenBank/DDBJ whole genome shotgun (WGS) entry which is preliminary data.</text>
</comment>
<organism evidence="1 2">
    <name type="scientific">Mucor lusitanicus CBS 277.49</name>
    <dbReference type="NCBI Taxonomy" id="747725"/>
    <lineage>
        <taxon>Eukaryota</taxon>
        <taxon>Fungi</taxon>
        <taxon>Fungi incertae sedis</taxon>
        <taxon>Mucoromycota</taxon>
        <taxon>Mucoromycotina</taxon>
        <taxon>Mucoromycetes</taxon>
        <taxon>Mucorales</taxon>
        <taxon>Mucorineae</taxon>
        <taxon>Mucoraceae</taxon>
        <taxon>Mucor</taxon>
    </lineage>
</organism>
<evidence type="ECO:0000313" key="1">
    <source>
        <dbReference type="EMBL" id="OAD00664.1"/>
    </source>
</evidence>
<sequence length="165" mass="18895">MPFLLESKSREETKRVLNSLTLESIQTEDRHIGFLCEMLTQIQKSYSSRIKHDSSEDAFNQLFVWPFLDVIAPKDISGGGFVSGQPALESMTKQLKVVGLYVDDKNVYKSDEPVKLFDMMRRQENLLLKTSGCFTNNDRAKINFDHRKGVYAMLAMLKCVADGYR</sequence>